<feature type="compositionally biased region" description="Polar residues" evidence="3">
    <location>
        <begin position="82"/>
        <end position="97"/>
    </location>
</feature>
<proteinExistence type="predicted"/>
<feature type="compositionally biased region" description="Basic residues" evidence="3">
    <location>
        <begin position="57"/>
        <end position="74"/>
    </location>
</feature>
<keyword evidence="6" id="KW-1185">Reference proteome</keyword>
<dbReference type="AlphaFoldDB" id="A0A1D1VTD5"/>
<evidence type="ECO:0000256" key="2">
    <source>
        <dbReference type="ARBA" id="ARBA00030244"/>
    </source>
</evidence>
<evidence type="ECO:0000256" key="1">
    <source>
        <dbReference type="ARBA" id="ARBA00019033"/>
    </source>
</evidence>
<evidence type="ECO:0000256" key="3">
    <source>
        <dbReference type="SAM" id="MobiDB-lite"/>
    </source>
</evidence>
<dbReference type="PANTHER" id="PTHR48407:SF1">
    <property type="entry name" value="CRANIOFACIAL DEVELOPMENT PROTEIN 1"/>
    <property type="match status" value="1"/>
</dbReference>
<reference evidence="5 6" key="1">
    <citation type="journal article" date="2016" name="Nat. Commun.">
        <title>Extremotolerant tardigrade genome and improved radiotolerance of human cultured cells by tardigrade-unique protein.</title>
        <authorList>
            <person name="Hashimoto T."/>
            <person name="Horikawa D.D."/>
            <person name="Saito Y."/>
            <person name="Kuwahara H."/>
            <person name="Kozuka-Hata H."/>
            <person name="Shin-I T."/>
            <person name="Minakuchi Y."/>
            <person name="Ohishi K."/>
            <person name="Motoyama A."/>
            <person name="Aizu T."/>
            <person name="Enomoto A."/>
            <person name="Kondo K."/>
            <person name="Tanaka S."/>
            <person name="Hara Y."/>
            <person name="Koshikawa S."/>
            <person name="Sagara H."/>
            <person name="Miura T."/>
            <person name="Yokobori S."/>
            <person name="Miyagawa K."/>
            <person name="Suzuki Y."/>
            <person name="Kubo T."/>
            <person name="Oyama M."/>
            <person name="Kohara Y."/>
            <person name="Fujiyama A."/>
            <person name="Arakawa K."/>
            <person name="Katayama T."/>
            <person name="Toyoda A."/>
            <person name="Kunieda T."/>
        </authorList>
    </citation>
    <scope>NUCLEOTIDE SEQUENCE [LARGE SCALE GENOMIC DNA]</scope>
    <source>
        <strain evidence="5 6">YOKOZUNA-1</strain>
    </source>
</reference>
<evidence type="ECO:0000313" key="5">
    <source>
        <dbReference type="EMBL" id="GAV04805.1"/>
    </source>
</evidence>
<dbReference type="InterPro" id="IPR027124">
    <property type="entry name" value="Swc5/CFDP1/2"/>
</dbReference>
<dbReference type="STRING" id="947166.A0A1D1VTD5"/>
<name>A0A1D1VTD5_RAMVA</name>
<feature type="domain" description="BCNT-C" evidence="4">
    <location>
        <begin position="169"/>
        <end position="242"/>
    </location>
</feature>
<dbReference type="InterPro" id="IPR011421">
    <property type="entry name" value="BCNT-C"/>
</dbReference>
<evidence type="ECO:0000259" key="4">
    <source>
        <dbReference type="PROSITE" id="PS51279"/>
    </source>
</evidence>
<dbReference type="OrthoDB" id="445677at2759"/>
<gene>
    <name evidence="5" type="primary">RvY_15028-1</name>
    <name evidence="5" type="synonym">RvY_15028.1</name>
    <name evidence="5" type="ORF">RvY_15028</name>
</gene>
<feature type="compositionally biased region" description="Acidic residues" evidence="3">
    <location>
        <begin position="12"/>
        <end position="41"/>
    </location>
</feature>
<evidence type="ECO:0000313" key="6">
    <source>
        <dbReference type="Proteomes" id="UP000186922"/>
    </source>
</evidence>
<sequence>MSALRRGAVHEEESDESSDEDYVPPEQVEVEDGESESEGADLEPSSGGDTDLDIDKRKRKRKVKVRAQRGKKRARIEGDSYGSDNNDETTSNETLTSLPIKGLVTSSSTSSRAFVDSSSPSSPGGQTSAPESLSSIPSPSSKNPLSAPATSNVSSSPLSATTSLSAKPSTFKAQTSSISGLLNKDKKKMSTLDKSQMDWQKYKTANNLTEEIQQFNKGKGGYLDRKDFLDRASLREFHSSSK</sequence>
<protein>
    <recommendedName>
        <fullName evidence="1">Craniofacial development protein 1</fullName>
    </recommendedName>
    <alternativeName>
        <fullName evidence="2">Bucentaur</fullName>
    </alternativeName>
</protein>
<dbReference type="EMBL" id="BDGG01000011">
    <property type="protein sequence ID" value="GAV04805.1"/>
    <property type="molecule type" value="Genomic_DNA"/>
</dbReference>
<dbReference type="PROSITE" id="PS51279">
    <property type="entry name" value="BCNT_C"/>
    <property type="match status" value="1"/>
</dbReference>
<comment type="caution">
    <text evidence="5">The sequence shown here is derived from an EMBL/GenBank/DDBJ whole genome shotgun (WGS) entry which is preliminary data.</text>
</comment>
<dbReference type="Proteomes" id="UP000186922">
    <property type="component" value="Unassembled WGS sequence"/>
</dbReference>
<feature type="compositionally biased region" description="Low complexity" evidence="3">
    <location>
        <begin position="117"/>
        <end position="166"/>
    </location>
</feature>
<dbReference type="Pfam" id="PF07572">
    <property type="entry name" value="BCNT"/>
    <property type="match status" value="1"/>
</dbReference>
<dbReference type="PANTHER" id="PTHR48407">
    <property type="entry name" value="CRANIOFACIAL DEVELOPMENT PROTEIN 1"/>
    <property type="match status" value="1"/>
</dbReference>
<feature type="region of interest" description="Disordered" evidence="3">
    <location>
        <begin position="1"/>
        <end position="193"/>
    </location>
</feature>
<accession>A0A1D1VTD5</accession>
<organism evidence="5 6">
    <name type="scientific">Ramazzottius varieornatus</name>
    <name type="common">Water bear</name>
    <name type="synonym">Tardigrade</name>
    <dbReference type="NCBI Taxonomy" id="947166"/>
    <lineage>
        <taxon>Eukaryota</taxon>
        <taxon>Metazoa</taxon>
        <taxon>Ecdysozoa</taxon>
        <taxon>Tardigrada</taxon>
        <taxon>Eutardigrada</taxon>
        <taxon>Parachela</taxon>
        <taxon>Hypsibioidea</taxon>
        <taxon>Ramazzottiidae</taxon>
        <taxon>Ramazzottius</taxon>
    </lineage>
</organism>
<feature type="compositionally biased region" description="Polar residues" evidence="3">
    <location>
        <begin position="167"/>
        <end position="180"/>
    </location>
</feature>